<evidence type="ECO:0000313" key="2">
    <source>
        <dbReference type="Proteomes" id="UP001558652"/>
    </source>
</evidence>
<reference evidence="1 2" key="1">
    <citation type="submission" date="2024-07" db="EMBL/GenBank/DDBJ databases">
        <title>Chromosome-level genome assembly of the water stick insect Ranatra chinensis (Heteroptera: Nepidae).</title>
        <authorList>
            <person name="Liu X."/>
        </authorList>
    </citation>
    <scope>NUCLEOTIDE SEQUENCE [LARGE SCALE GENOMIC DNA]</scope>
    <source>
        <strain evidence="1">Cailab_2021Rc</strain>
        <tissue evidence="1">Muscle</tissue>
    </source>
</reference>
<organism evidence="1 2">
    <name type="scientific">Ranatra chinensis</name>
    <dbReference type="NCBI Taxonomy" id="642074"/>
    <lineage>
        <taxon>Eukaryota</taxon>
        <taxon>Metazoa</taxon>
        <taxon>Ecdysozoa</taxon>
        <taxon>Arthropoda</taxon>
        <taxon>Hexapoda</taxon>
        <taxon>Insecta</taxon>
        <taxon>Pterygota</taxon>
        <taxon>Neoptera</taxon>
        <taxon>Paraneoptera</taxon>
        <taxon>Hemiptera</taxon>
        <taxon>Heteroptera</taxon>
        <taxon>Panheteroptera</taxon>
        <taxon>Nepomorpha</taxon>
        <taxon>Nepidae</taxon>
        <taxon>Ranatrinae</taxon>
        <taxon>Ranatra</taxon>
    </lineage>
</organism>
<proteinExistence type="predicted"/>
<dbReference type="EMBL" id="JBFDAA010000005">
    <property type="protein sequence ID" value="KAL1132708.1"/>
    <property type="molecule type" value="Genomic_DNA"/>
</dbReference>
<evidence type="ECO:0000313" key="1">
    <source>
        <dbReference type="EMBL" id="KAL1132708.1"/>
    </source>
</evidence>
<keyword evidence="2" id="KW-1185">Reference proteome</keyword>
<accession>A0ABD0YN77</accession>
<dbReference type="Proteomes" id="UP001558652">
    <property type="component" value="Unassembled WGS sequence"/>
</dbReference>
<comment type="caution">
    <text evidence="1">The sequence shown here is derived from an EMBL/GenBank/DDBJ whole genome shotgun (WGS) entry which is preliminary data.</text>
</comment>
<protein>
    <submittedName>
        <fullName evidence="1">Uncharacterized protein</fullName>
    </submittedName>
</protein>
<gene>
    <name evidence="1" type="ORF">AAG570_010660</name>
</gene>
<name>A0ABD0YN77_9HEMI</name>
<sequence>MGSKLRNMFYQNKKQGTTEISVWVLSTSPLSLELNPPTLQTIHAVEKHQLPKCWKIMATVFLDQKEFSGLIFRLERKQLTPPGIVRPLAASFYEEGISKLIRRYAKLIDY</sequence>
<dbReference type="AlphaFoldDB" id="A0ABD0YN77"/>